<gene>
    <name evidence="1" type="ORF">RF55_23465</name>
</gene>
<proteinExistence type="predicted"/>
<evidence type="ECO:0000313" key="2">
    <source>
        <dbReference type="Proteomes" id="UP000036403"/>
    </source>
</evidence>
<dbReference type="PANTHER" id="PTHR47331">
    <property type="entry name" value="PHD-TYPE DOMAIN-CONTAINING PROTEIN"/>
    <property type="match status" value="1"/>
</dbReference>
<evidence type="ECO:0008006" key="3">
    <source>
        <dbReference type="Google" id="ProtNLM"/>
    </source>
</evidence>
<dbReference type="PaxDb" id="67767-A0A0J7JVY8"/>
<reference evidence="1 2" key="1">
    <citation type="submission" date="2015-04" db="EMBL/GenBank/DDBJ databases">
        <title>Lasius niger genome sequencing.</title>
        <authorList>
            <person name="Konorov E.A."/>
            <person name="Nikitin M.A."/>
            <person name="Kirill M.V."/>
            <person name="Chang P."/>
        </authorList>
    </citation>
    <scope>NUCLEOTIDE SEQUENCE [LARGE SCALE GENOMIC DNA]</scope>
    <source>
        <tissue evidence="1">Whole</tissue>
    </source>
</reference>
<dbReference type="InterPro" id="IPR043502">
    <property type="entry name" value="DNA/RNA_pol_sf"/>
</dbReference>
<dbReference type="Pfam" id="PF05380">
    <property type="entry name" value="Peptidase_A17"/>
    <property type="match status" value="1"/>
</dbReference>
<organism evidence="1 2">
    <name type="scientific">Lasius niger</name>
    <name type="common">Black garden ant</name>
    <dbReference type="NCBI Taxonomy" id="67767"/>
    <lineage>
        <taxon>Eukaryota</taxon>
        <taxon>Metazoa</taxon>
        <taxon>Ecdysozoa</taxon>
        <taxon>Arthropoda</taxon>
        <taxon>Hexapoda</taxon>
        <taxon>Insecta</taxon>
        <taxon>Pterygota</taxon>
        <taxon>Neoptera</taxon>
        <taxon>Endopterygota</taxon>
        <taxon>Hymenoptera</taxon>
        <taxon>Apocrita</taxon>
        <taxon>Aculeata</taxon>
        <taxon>Formicoidea</taxon>
        <taxon>Formicidae</taxon>
        <taxon>Formicinae</taxon>
        <taxon>Lasius</taxon>
        <taxon>Lasius</taxon>
    </lineage>
</organism>
<dbReference type="AlphaFoldDB" id="A0A0J7JVY8"/>
<dbReference type="STRING" id="67767.A0A0J7JVY8"/>
<evidence type="ECO:0000313" key="1">
    <source>
        <dbReference type="EMBL" id="KMQ82299.1"/>
    </source>
</evidence>
<accession>A0A0J7JVY8</accession>
<dbReference type="EMBL" id="LBMM01026607">
    <property type="protein sequence ID" value="KMQ82299.1"/>
    <property type="molecule type" value="Genomic_DNA"/>
</dbReference>
<dbReference type="InterPro" id="IPR008042">
    <property type="entry name" value="Retrotrans_Pao"/>
</dbReference>
<protein>
    <recommendedName>
        <fullName evidence="3">Gag-pol polyprotein</fullName>
    </recommendedName>
</protein>
<dbReference type="Proteomes" id="UP000036403">
    <property type="component" value="Unassembled WGS sequence"/>
</dbReference>
<comment type="caution">
    <text evidence="1">The sequence shown here is derived from an EMBL/GenBank/DDBJ whole genome shotgun (WGS) entry which is preliminary data.</text>
</comment>
<keyword evidence="2" id="KW-1185">Reference proteome</keyword>
<dbReference type="OrthoDB" id="8065733at2759"/>
<dbReference type="GO" id="GO:0071897">
    <property type="term" value="P:DNA biosynthetic process"/>
    <property type="evidence" value="ECO:0007669"/>
    <property type="project" value="UniProtKB-ARBA"/>
</dbReference>
<sequence>MNQLTMDEGTSFPLAVPVIKRQIYVDDFIFGSDDKILARQTRNQVISLLKKGEFTLRKWASNFRDLLNDLDPKNHGIAQNRVLRNDERLNILGLVWNPDRDVFQFKMNASTTPGDTKRRILSDIAKLFDPLGWATPVIIRAKILMQQLWASKCEWDEPVPPSLFNIWKTYHEDFPDIEKINIPRWIQHGHHSFEQELHGFADASTKAYAAVVYSRVVAMDGTVTVTILAAKSKVAPLKTMSVPRLELSAAQLLARLLQFVCLSMEIKKPSIQCWTDSTITLAWLNRPSYHWKTFVANRVAEIHT</sequence>
<dbReference type="SUPFAM" id="SSF56672">
    <property type="entry name" value="DNA/RNA polymerases"/>
    <property type="match status" value="1"/>
</dbReference>
<name>A0A0J7JVY8_LASNI</name>
<feature type="non-terminal residue" evidence="1">
    <location>
        <position position="304"/>
    </location>
</feature>